<proteinExistence type="predicted"/>
<evidence type="ECO:0000313" key="3">
    <source>
        <dbReference type="Proteomes" id="UP000523545"/>
    </source>
</evidence>
<accession>A0A7Y9X4V3</accession>
<dbReference type="Proteomes" id="UP000523545">
    <property type="component" value="Unassembled WGS sequence"/>
</dbReference>
<dbReference type="InterPro" id="IPR006311">
    <property type="entry name" value="TAT_signal"/>
</dbReference>
<comment type="caution">
    <text evidence="2">The sequence shown here is derived from an EMBL/GenBank/DDBJ whole genome shotgun (WGS) entry which is preliminary data.</text>
</comment>
<name>A0A7Y9X4V3_9ACTN</name>
<sequence length="459" mass="47930">MADEGRAARLYAAAVTRRTALLRGGAVAAGLGTAALGGAAAANGLSSGGGTVANVRDHGARGDGATDDTDALQAAIDDVRASGGIVFFPPGVYVTRRLTLYSRVHLRGSGGDSTILRLRAGANSAILESENFARLTGTAPEAGITLFSVRDLTLDGNKSQNQRAGYGLRIYGYGYELTEVIVFNCRNDGIVSEWGPTGALPTPSHQMEARITAVRTHDNDGHGVNFQGPHDSMFLNCLAFQNGAAGFRLSGESKGTLMVNCHAWGIRQDLAFDLAATGIGCMNCFADLNGGVGVRISRNDCRWLGGMVLGYNSIDPHPEIGVQFVPGIQPDEPSGCLVESKVINCGTAAVDFGADRGLSTVRVSLSQPGVRDEDGRVAPGSGQGWIGRPAHTTQVEITQGLGHPDKNLVIQPAFDLRAQADPTPPEGDSVRLFARTVNGQTQLCARFASGAVQVLATES</sequence>
<dbReference type="Gene3D" id="2.160.20.10">
    <property type="entry name" value="Single-stranded right-handed beta-helix, Pectin lyase-like"/>
    <property type="match status" value="1"/>
</dbReference>
<evidence type="ECO:0000313" key="2">
    <source>
        <dbReference type="EMBL" id="NYH45272.1"/>
    </source>
</evidence>
<dbReference type="SUPFAM" id="SSF51126">
    <property type="entry name" value="Pectin lyase-like"/>
    <property type="match status" value="1"/>
</dbReference>
<keyword evidence="3" id="KW-1185">Reference proteome</keyword>
<dbReference type="InterPro" id="IPR024535">
    <property type="entry name" value="RHGA/B-epi-like_pectate_lyase"/>
</dbReference>
<organism evidence="2 3">
    <name type="scientific">Micromonospora jinlongensis</name>
    <dbReference type="NCBI Taxonomy" id="1287877"/>
    <lineage>
        <taxon>Bacteria</taxon>
        <taxon>Bacillati</taxon>
        <taxon>Actinomycetota</taxon>
        <taxon>Actinomycetes</taxon>
        <taxon>Micromonosporales</taxon>
        <taxon>Micromonosporaceae</taxon>
        <taxon>Micromonospora</taxon>
    </lineage>
</organism>
<dbReference type="AlphaFoldDB" id="A0A7Y9X4V3"/>
<dbReference type="RefSeq" id="WP_179782389.1">
    <property type="nucleotide sequence ID" value="NZ_JACCHK010000001.1"/>
</dbReference>
<dbReference type="EMBL" id="JACCHK010000001">
    <property type="protein sequence ID" value="NYH45272.1"/>
    <property type="molecule type" value="Genomic_DNA"/>
</dbReference>
<dbReference type="InterPro" id="IPR012334">
    <property type="entry name" value="Pectin_lyas_fold"/>
</dbReference>
<feature type="domain" description="Rhamnogalacturonase A/B/Epimerase-like pectate lyase" evidence="1">
    <location>
        <begin position="53"/>
        <end position="264"/>
    </location>
</feature>
<protein>
    <recommendedName>
        <fullName evidence="1">Rhamnogalacturonase A/B/Epimerase-like pectate lyase domain-containing protein</fullName>
    </recommendedName>
</protein>
<reference evidence="2 3" key="1">
    <citation type="submission" date="2020-07" db="EMBL/GenBank/DDBJ databases">
        <title>Sequencing the genomes of 1000 actinobacteria strains.</title>
        <authorList>
            <person name="Klenk H.-P."/>
        </authorList>
    </citation>
    <scope>NUCLEOTIDE SEQUENCE [LARGE SCALE GENOMIC DNA]</scope>
    <source>
        <strain evidence="2 3">DSM 45876</strain>
    </source>
</reference>
<gene>
    <name evidence="2" type="ORF">HNR22_004999</name>
</gene>
<dbReference type="InterPro" id="IPR011050">
    <property type="entry name" value="Pectin_lyase_fold/virulence"/>
</dbReference>
<dbReference type="PROSITE" id="PS51318">
    <property type="entry name" value="TAT"/>
    <property type="match status" value="1"/>
</dbReference>
<evidence type="ECO:0000259" key="1">
    <source>
        <dbReference type="Pfam" id="PF12708"/>
    </source>
</evidence>
<dbReference type="Pfam" id="PF12708">
    <property type="entry name" value="Pect-lyase_RHGA_epim"/>
    <property type="match status" value="1"/>
</dbReference>